<dbReference type="EMBL" id="NESN01000002">
    <property type="protein sequence ID" value="PUE54263.1"/>
    <property type="molecule type" value="Genomic_DNA"/>
</dbReference>
<comment type="caution">
    <text evidence="2">The sequence shown here is derived from an EMBL/GenBank/DDBJ whole genome shotgun (WGS) entry which is preliminary data.</text>
</comment>
<dbReference type="AlphaFoldDB" id="A0A315E9B4"/>
<dbReference type="Proteomes" id="UP000250790">
    <property type="component" value="Unassembled WGS sequence"/>
</dbReference>
<evidence type="ECO:0000313" key="3">
    <source>
        <dbReference type="Proteomes" id="UP000250790"/>
    </source>
</evidence>
<reference evidence="2 3" key="1">
    <citation type="submission" date="2017-04" db="EMBL/GenBank/DDBJ databases">
        <title>Unexpected and diverse lifestyles within the genus Limnohabitans.</title>
        <authorList>
            <person name="Kasalicky V."/>
            <person name="Mehrshad M."/>
            <person name="Andrei S.-A."/>
            <person name="Salcher M."/>
            <person name="Kratochvilova H."/>
            <person name="Simek K."/>
            <person name="Ghai R."/>
        </authorList>
    </citation>
    <scope>NUCLEOTIDE SEQUENCE [LARGE SCALE GENOMIC DNA]</scope>
    <source>
        <strain evidence="2 3">II-B4</strain>
    </source>
</reference>
<keyword evidence="1" id="KW-0732">Signal</keyword>
<protein>
    <recommendedName>
        <fullName evidence="4">Alpha/beta hydrolase</fullName>
    </recommendedName>
</protein>
<gene>
    <name evidence="2" type="ORF">B9Z37_06845</name>
</gene>
<feature type="chain" id="PRO_5016273425" description="Alpha/beta hydrolase" evidence="1">
    <location>
        <begin position="20"/>
        <end position="256"/>
    </location>
</feature>
<dbReference type="InterPro" id="IPR029058">
    <property type="entry name" value="AB_hydrolase_fold"/>
</dbReference>
<dbReference type="RefSeq" id="WP_108312231.1">
    <property type="nucleotide sequence ID" value="NZ_NESN01000002.1"/>
</dbReference>
<organism evidence="2 3">
    <name type="scientific">Limnohabitans parvus II-B4</name>
    <dbReference type="NCBI Taxonomy" id="1293052"/>
    <lineage>
        <taxon>Bacteria</taxon>
        <taxon>Pseudomonadati</taxon>
        <taxon>Pseudomonadota</taxon>
        <taxon>Betaproteobacteria</taxon>
        <taxon>Burkholderiales</taxon>
        <taxon>Comamonadaceae</taxon>
        <taxon>Limnohabitans</taxon>
    </lineage>
</organism>
<dbReference type="OrthoDB" id="9146575at2"/>
<feature type="signal peptide" evidence="1">
    <location>
        <begin position="1"/>
        <end position="19"/>
    </location>
</feature>
<dbReference type="Gene3D" id="3.40.50.1820">
    <property type="entry name" value="alpha/beta hydrolase"/>
    <property type="match status" value="1"/>
</dbReference>
<keyword evidence="3" id="KW-1185">Reference proteome</keyword>
<dbReference type="SUPFAM" id="SSF53474">
    <property type="entry name" value="alpha/beta-Hydrolases"/>
    <property type="match status" value="1"/>
</dbReference>
<accession>A0A315E9B4</accession>
<proteinExistence type="predicted"/>
<evidence type="ECO:0000256" key="1">
    <source>
        <dbReference type="SAM" id="SignalP"/>
    </source>
</evidence>
<evidence type="ECO:0008006" key="4">
    <source>
        <dbReference type="Google" id="ProtNLM"/>
    </source>
</evidence>
<sequence>MKRLLVCLLLCLSGLSAYAEEKMVKLDIGRADGHLPIYVMTQPQAKATLVLLPGGDANTGKIVDGQPTSKNFLVRSRTLFAAQQFNVIVVFRASDLQRLDYDYRVSPTHIQELAAVVRHAKQLSDSPVWLVGTSRGTVSGTAATIAWPQGTVQGLVLTSSVTSNKVGAIATQAIDKIAVPTLVVHHKQDACKICLPHEAARITDGLKSAPIKKFIMVEGGSDPVGDPCDALHWHGFINHEKEAVQLIGNWIKSPQN</sequence>
<name>A0A315E9B4_9BURK</name>
<evidence type="ECO:0000313" key="2">
    <source>
        <dbReference type="EMBL" id="PUE54263.1"/>
    </source>
</evidence>